<dbReference type="InterPro" id="IPR029054">
    <property type="entry name" value="dUTPase-like"/>
</dbReference>
<dbReference type="GO" id="GO:0000287">
    <property type="term" value="F:magnesium ion binding"/>
    <property type="evidence" value="ECO:0007669"/>
    <property type="project" value="UniProtKB-UniRule"/>
</dbReference>
<dbReference type="Gene3D" id="2.70.40.10">
    <property type="match status" value="1"/>
</dbReference>
<evidence type="ECO:0000259" key="6">
    <source>
        <dbReference type="Pfam" id="PF00692"/>
    </source>
</evidence>
<dbReference type="EC" id="3.6.1.23" evidence="5"/>
<comment type="similarity">
    <text evidence="2 5">Belongs to the dUTPase family.</text>
</comment>
<dbReference type="PANTHER" id="PTHR11241:SF0">
    <property type="entry name" value="DEOXYURIDINE 5'-TRIPHOSPHATE NUCLEOTIDOHYDROLASE"/>
    <property type="match status" value="1"/>
</dbReference>
<evidence type="ECO:0000256" key="5">
    <source>
        <dbReference type="RuleBase" id="RU367024"/>
    </source>
</evidence>
<dbReference type="EMBL" id="JBEDUW010000005">
    <property type="protein sequence ID" value="KAK9930207.1"/>
    <property type="molecule type" value="Genomic_DNA"/>
</dbReference>
<comment type="function">
    <text evidence="5">Involved in nucleotide metabolism via production of dUMP, the immediate precursor of thymidine nucleotides, and decreases the intracellular concentration of dUTP so that uracil cannot be incorporated into DNA.</text>
</comment>
<evidence type="ECO:0000256" key="3">
    <source>
        <dbReference type="ARBA" id="ARBA00022801"/>
    </source>
</evidence>
<keyword evidence="3 5" id="KW-0378">Hydrolase</keyword>
<keyword evidence="5" id="KW-0460">Magnesium</keyword>
<evidence type="ECO:0000256" key="4">
    <source>
        <dbReference type="ARBA" id="ARBA00023080"/>
    </source>
</evidence>
<evidence type="ECO:0000313" key="7">
    <source>
        <dbReference type="EMBL" id="KAK9930207.1"/>
    </source>
</evidence>
<dbReference type="GO" id="GO:0046081">
    <property type="term" value="P:dUTP catabolic process"/>
    <property type="evidence" value="ECO:0007669"/>
    <property type="project" value="UniProtKB-UniRule"/>
</dbReference>
<keyword evidence="5" id="KW-0479">Metal-binding</keyword>
<evidence type="ECO:0000256" key="1">
    <source>
        <dbReference type="ARBA" id="ARBA00005142"/>
    </source>
</evidence>
<dbReference type="CDD" id="cd07557">
    <property type="entry name" value="trimeric_dUTPase"/>
    <property type="match status" value="1"/>
</dbReference>
<dbReference type="AlphaFoldDB" id="A0AAW1X0L4"/>
<protein>
    <recommendedName>
        <fullName evidence="5">Deoxyuridine 5'-triphosphate nucleotidohydrolase</fullName>
        <shortName evidence="5">dUTPase</shortName>
        <ecNumber evidence="5">3.6.1.23</ecNumber>
    </recommendedName>
    <alternativeName>
        <fullName evidence="5">dUTP pyrophosphatase</fullName>
    </alternativeName>
</protein>
<comment type="pathway">
    <text evidence="1 5">Pyrimidine metabolism; dUMP biosynthesis; dUMP from dCTP (dUTP route): step 2/2.</text>
</comment>
<reference evidence="7 8" key="1">
    <citation type="journal article" date="2023" name="G3 (Bethesda)">
        <title>A chromosome-length genome assembly and annotation of blackberry (Rubus argutus, cv. 'Hillquist').</title>
        <authorList>
            <person name="Bruna T."/>
            <person name="Aryal R."/>
            <person name="Dudchenko O."/>
            <person name="Sargent D.J."/>
            <person name="Mead D."/>
            <person name="Buti M."/>
            <person name="Cavallini A."/>
            <person name="Hytonen T."/>
            <person name="Andres J."/>
            <person name="Pham M."/>
            <person name="Weisz D."/>
            <person name="Mascagni F."/>
            <person name="Usai G."/>
            <person name="Natali L."/>
            <person name="Bassil N."/>
            <person name="Fernandez G.E."/>
            <person name="Lomsadze A."/>
            <person name="Armour M."/>
            <person name="Olukolu B."/>
            <person name="Poorten T."/>
            <person name="Britton C."/>
            <person name="Davik J."/>
            <person name="Ashrafi H."/>
            <person name="Aiden E.L."/>
            <person name="Borodovsky M."/>
            <person name="Worthington M."/>
        </authorList>
    </citation>
    <scope>NUCLEOTIDE SEQUENCE [LARGE SCALE GENOMIC DNA]</scope>
    <source>
        <strain evidence="7">PI 553951</strain>
    </source>
</reference>
<dbReference type="InterPro" id="IPR033704">
    <property type="entry name" value="dUTPase_trimeric"/>
</dbReference>
<dbReference type="InterPro" id="IPR008181">
    <property type="entry name" value="dUTPase"/>
</dbReference>
<dbReference type="Proteomes" id="UP001457282">
    <property type="component" value="Unassembled WGS sequence"/>
</dbReference>
<organism evidence="7 8">
    <name type="scientific">Rubus argutus</name>
    <name type="common">Southern blackberry</name>
    <dbReference type="NCBI Taxonomy" id="59490"/>
    <lineage>
        <taxon>Eukaryota</taxon>
        <taxon>Viridiplantae</taxon>
        <taxon>Streptophyta</taxon>
        <taxon>Embryophyta</taxon>
        <taxon>Tracheophyta</taxon>
        <taxon>Spermatophyta</taxon>
        <taxon>Magnoliopsida</taxon>
        <taxon>eudicotyledons</taxon>
        <taxon>Gunneridae</taxon>
        <taxon>Pentapetalae</taxon>
        <taxon>rosids</taxon>
        <taxon>fabids</taxon>
        <taxon>Rosales</taxon>
        <taxon>Rosaceae</taxon>
        <taxon>Rosoideae</taxon>
        <taxon>Rosoideae incertae sedis</taxon>
        <taxon>Rubus</taxon>
    </lineage>
</organism>
<dbReference type="GO" id="GO:0006226">
    <property type="term" value="P:dUMP biosynthetic process"/>
    <property type="evidence" value="ECO:0007669"/>
    <property type="project" value="UniProtKB-UniRule"/>
</dbReference>
<dbReference type="Pfam" id="PF00692">
    <property type="entry name" value="dUTPase"/>
    <property type="match status" value="1"/>
</dbReference>
<evidence type="ECO:0000256" key="2">
    <source>
        <dbReference type="ARBA" id="ARBA00006581"/>
    </source>
</evidence>
<comment type="cofactor">
    <cofactor evidence="5">
        <name>Mg(2+)</name>
        <dbReference type="ChEBI" id="CHEBI:18420"/>
    </cofactor>
</comment>
<keyword evidence="8" id="KW-1185">Reference proteome</keyword>
<dbReference type="SUPFAM" id="SSF51283">
    <property type="entry name" value="dUTPase-like"/>
    <property type="match status" value="1"/>
</dbReference>
<dbReference type="GO" id="GO:0004170">
    <property type="term" value="F:dUTP diphosphatase activity"/>
    <property type="evidence" value="ECO:0007669"/>
    <property type="project" value="UniProtKB-UniRule"/>
</dbReference>
<name>A0AAW1X0L4_RUBAR</name>
<comment type="catalytic activity">
    <reaction evidence="5">
        <text>dUTP + H2O = dUMP + diphosphate + H(+)</text>
        <dbReference type="Rhea" id="RHEA:10248"/>
        <dbReference type="ChEBI" id="CHEBI:15377"/>
        <dbReference type="ChEBI" id="CHEBI:15378"/>
        <dbReference type="ChEBI" id="CHEBI:33019"/>
        <dbReference type="ChEBI" id="CHEBI:61555"/>
        <dbReference type="ChEBI" id="CHEBI:246422"/>
        <dbReference type="EC" id="3.6.1.23"/>
    </reaction>
</comment>
<dbReference type="PANTHER" id="PTHR11241">
    <property type="entry name" value="DEOXYURIDINE 5'-TRIPHOSPHATE NUCLEOTIDOHYDROLASE"/>
    <property type="match status" value="1"/>
</dbReference>
<comment type="caution">
    <text evidence="7">The sequence shown here is derived from an EMBL/GenBank/DDBJ whole genome shotgun (WGS) entry which is preliminary data.</text>
</comment>
<accession>A0AAW1X0L4</accession>
<gene>
    <name evidence="7" type="ORF">M0R45_027254</name>
</gene>
<sequence length="109" mass="11341">MMFISCKTLDNVPTRASSLCAGFDLSSATEIIVPARGKALVPTDMSIAVSEGTYARIAPRSGLVWKHSIVVGGVIDADYRGPVGGDMFMELEDLDCAARGAGDFGATGI</sequence>
<evidence type="ECO:0000313" key="8">
    <source>
        <dbReference type="Proteomes" id="UP001457282"/>
    </source>
</evidence>
<feature type="domain" description="dUTPase-like" evidence="6">
    <location>
        <begin position="12"/>
        <end position="84"/>
    </location>
</feature>
<dbReference type="InterPro" id="IPR036157">
    <property type="entry name" value="dUTPase-like_sf"/>
</dbReference>
<keyword evidence="4 5" id="KW-0546">Nucleotide metabolism</keyword>
<proteinExistence type="inferred from homology"/>